<dbReference type="SUPFAM" id="SSF55781">
    <property type="entry name" value="GAF domain-like"/>
    <property type="match status" value="1"/>
</dbReference>
<dbReference type="InterPro" id="IPR036388">
    <property type="entry name" value="WH-like_DNA-bd_sf"/>
</dbReference>
<dbReference type="InterPro" id="IPR029016">
    <property type="entry name" value="GAF-like_dom_sf"/>
</dbReference>
<dbReference type="SMART" id="SM00346">
    <property type="entry name" value="HTH_ICLR"/>
    <property type="match status" value="1"/>
</dbReference>
<dbReference type="GO" id="GO:0003677">
    <property type="term" value="F:DNA binding"/>
    <property type="evidence" value="ECO:0007669"/>
    <property type="project" value="UniProtKB-KW"/>
</dbReference>
<reference evidence="6 7" key="1">
    <citation type="journal article" date="2014" name="J. Microbiol.">
        <title>Diaminobutyricibacter tongyongensis gen. nov., sp. nov. and Homoserinibacter gongjuensis gen. nov., sp. nov. belong to the family Microbacteriaceae.</title>
        <authorList>
            <person name="Kim S.J."/>
            <person name="Ahn J.H."/>
            <person name="Weon H.Y."/>
            <person name="Hamada M."/>
            <person name="Suzuki K."/>
            <person name="Kwon S.W."/>
        </authorList>
    </citation>
    <scope>NUCLEOTIDE SEQUENCE [LARGE SCALE GENOMIC DNA]</scope>
    <source>
        <strain evidence="6 7">NBRC 108724</strain>
    </source>
</reference>
<dbReference type="AlphaFoldDB" id="A0A6L9XZY3"/>
<keyword evidence="2" id="KW-0238">DNA-binding</keyword>
<gene>
    <name evidence="6" type="ORF">G3T36_14000</name>
</gene>
<dbReference type="Gene3D" id="3.30.450.40">
    <property type="match status" value="1"/>
</dbReference>
<dbReference type="InterPro" id="IPR005471">
    <property type="entry name" value="Tscrpt_reg_IclR_N"/>
</dbReference>
<dbReference type="InterPro" id="IPR036390">
    <property type="entry name" value="WH_DNA-bd_sf"/>
</dbReference>
<dbReference type="InterPro" id="IPR050707">
    <property type="entry name" value="HTH_MetabolicPath_Reg"/>
</dbReference>
<evidence type="ECO:0000259" key="5">
    <source>
        <dbReference type="PROSITE" id="PS51078"/>
    </source>
</evidence>
<dbReference type="SUPFAM" id="SSF46785">
    <property type="entry name" value="Winged helix' DNA-binding domain"/>
    <property type="match status" value="1"/>
</dbReference>
<dbReference type="Pfam" id="PF09339">
    <property type="entry name" value="HTH_IclR"/>
    <property type="match status" value="1"/>
</dbReference>
<name>A0A6L9XZY3_9MICO</name>
<sequence>MPSYAVPALDKGLDILELLADSNDGLSQAQIATETGRSVGEIFRVLQTLERRGYLVRDPASGLYSVSLMMFELAHRNPPLRGLVQAALGPMRRLSTSSGQTCNLSVLDARRVLVIAQVESPGPFGFQVRVGAEFPVESTATGAVLLASAGTELKRAYLGDLSSRDPEAAARLSDELAEVAARGYARESGRRLVGIVDIVFPIVGTGGFPAVALTVPCAATTDPEVDVDEVVELARDTAAEISEAIRPHP</sequence>
<dbReference type="PROSITE" id="PS51077">
    <property type="entry name" value="HTH_ICLR"/>
    <property type="match status" value="1"/>
</dbReference>
<protein>
    <submittedName>
        <fullName evidence="6">IclR family transcriptional regulator</fullName>
    </submittedName>
</protein>
<keyword evidence="1" id="KW-0805">Transcription regulation</keyword>
<feature type="domain" description="HTH iclR-type" evidence="4">
    <location>
        <begin position="6"/>
        <end position="68"/>
    </location>
</feature>
<evidence type="ECO:0000256" key="2">
    <source>
        <dbReference type="ARBA" id="ARBA00023125"/>
    </source>
</evidence>
<feature type="domain" description="IclR-ED" evidence="5">
    <location>
        <begin position="69"/>
        <end position="247"/>
    </location>
</feature>
<proteinExistence type="predicted"/>
<dbReference type="PROSITE" id="PS51078">
    <property type="entry name" value="ICLR_ED"/>
    <property type="match status" value="1"/>
</dbReference>
<keyword evidence="7" id="KW-1185">Reference proteome</keyword>
<dbReference type="EMBL" id="JAAGWY010000003">
    <property type="protein sequence ID" value="NEN06973.1"/>
    <property type="molecule type" value="Genomic_DNA"/>
</dbReference>
<evidence type="ECO:0000256" key="3">
    <source>
        <dbReference type="ARBA" id="ARBA00023163"/>
    </source>
</evidence>
<evidence type="ECO:0000259" key="4">
    <source>
        <dbReference type="PROSITE" id="PS51077"/>
    </source>
</evidence>
<dbReference type="RefSeq" id="WP_163290438.1">
    <property type="nucleotide sequence ID" value="NZ_JAAGWY010000003.1"/>
</dbReference>
<evidence type="ECO:0000256" key="1">
    <source>
        <dbReference type="ARBA" id="ARBA00023015"/>
    </source>
</evidence>
<comment type="caution">
    <text evidence="6">The sequence shown here is derived from an EMBL/GenBank/DDBJ whole genome shotgun (WGS) entry which is preliminary data.</text>
</comment>
<dbReference type="InterPro" id="IPR014757">
    <property type="entry name" value="Tscrpt_reg_IclR_C"/>
</dbReference>
<organism evidence="6 7">
    <name type="scientific">Leifsonia tongyongensis</name>
    <dbReference type="NCBI Taxonomy" id="1268043"/>
    <lineage>
        <taxon>Bacteria</taxon>
        <taxon>Bacillati</taxon>
        <taxon>Actinomycetota</taxon>
        <taxon>Actinomycetes</taxon>
        <taxon>Micrococcales</taxon>
        <taxon>Microbacteriaceae</taxon>
        <taxon>Leifsonia</taxon>
    </lineage>
</organism>
<dbReference type="PANTHER" id="PTHR30136:SF7">
    <property type="entry name" value="HTH-TYPE TRANSCRIPTIONAL REGULATOR KDGR-RELATED"/>
    <property type="match status" value="1"/>
</dbReference>
<dbReference type="Pfam" id="PF01614">
    <property type="entry name" value="IclR_C"/>
    <property type="match status" value="1"/>
</dbReference>
<dbReference type="GO" id="GO:0045892">
    <property type="term" value="P:negative regulation of DNA-templated transcription"/>
    <property type="evidence" value="ECO:0007669"/>
    <property type="project" value="TreeGrafter"/>
</dbReference>
<evidence type="ECO:0000313" key="6">
    <source>
        <dbReference type="EMBL" id="NEN06973.1"/>
    </source>
</evidence>
<dbReference type="GO" id="GO:0003700">
    <property type="term" value="F:DNA-binding transcription factor activity"/>
    <property type="evidence" value="ECO:0007669"/>
    <property type="project" value="TreeGrafter"/>
</dbReference>
<dbReference type="PANTHER" id="PTHR30136">
    <property type="entry name" value="HELIX-TURN-HELIX TRANSCRIPTIONAL REGULATOR, ICLR FAMILY"/>
    <property type="match status" value="1"/>
</dbReference>
<accession>A0A6L9XZY3</accession>
<dbReference type="Proteomes" id="UP000474967">
    <property type="component" value="Unassembled WGS sequence"/>
</dbReference>
<evidence type="ECO:0000313" key="7">
    <source>
        <dbReference type="Proteomes" id="UP000474967"/>
    </source>
</evidence>
<dbReference type="Gene3D" id="1.10.10.10">
    <property type="entry name" value="Winged helix-like DNA-binding domain superfamily/Winged helix DNA-binding domain"/>
    <property type="match status" value="1"/>
</dbReference>
<keyword evidence="3" id="KW-0804">Transcription</keyword>